<evidence type="ECO:0000313" key="8">
    <source>
        <dbReference type="Proteomes" id="UP001167871"/>
    </source>
</evidence>
<keyword evidence="3 6" id="KW-0812">Transmembrane</keyword>
<accession>A0ABT7X692</accession>
<keyword evidence="2" id="KW-1003">Cell membrane</keyword>
<gene>
    <name evidence="7" type="ORF">QVO10_09420</name>
</gene>
<organism evidence="7 8">
    <name type="scientific">Bacteroides gallinaceum</name>
    <dbReference type="NCBI Taxonomy" id="1462571"/>
    <lineage>
        <taxon>Bacteria</taxon>
        <taxon>Pseudomonadati</taxon>
        <taxon>Bacteroidota</taxon>
        <taxon>Bacteroidia</taxon>
        <taxon>Bacteroidales</taxon>
        <taxon>Bacteroidaceae</taxon>
        <taxon>Bacteroides</taxon>
    </lineage>
</organism>
<feature type="transmembrane region" description="Helical" evidence="6">
    <location>
        <begin position="188"/>
        <end position="209"/>
    </location>
</feature>
<sequence>MEDVSKNNKRIAKNTALLYIRMFITLAVSLYTSRIVLEKLGVVDFGINNVVAGMVSMFTFLNGTLASGTQRFITFVLGEGNMQRLNATFSTTLIIHIILSVIIGLVILAGGLYFLNGKLVIPPERVEAAYWVFYCSVITVVLNITQVPYMASIIAHEDMGIYAYMSIFDAVAKLGVAYILVVTDYDRLKVYAVLLVLVQLCDMVFYRFYCVRKYKECRFRICFDKPLAKSILSFSGWNIFGSTASLLNNQGFNILLNIFYGPVLNTARGISNQVNNVALQFVNNFQTAVNPQIVKYYAKGEAEEMNRLIYNNARFSGLMVLYIIVPLMIELPFVLKIWLGKYPDETVFLTRIILLQTLITSMTRSVVMGIHAVGKMRTVNLLAGTALLFSLPVSYLLMKCEVSLHIIMVVTLLPWLAETFIELTLMKKYVGLSRLIFYKHSYGVIFIIGIMMVIPLFFINSEFEQGWSRFILNIMVSAVWGGLLIYRFGLTPHMREHVINKIRNIIKKNKS</sequence>
<reference evidence="7" key="2">
    <citation type="submission" date="2024-05" db="EMBL/GenBank/DDBJ databases">
        <title>Identification and characterization of horizontal gene transfer across gut microbiota members of farm animals based on homology search.</title>
        <authorList>
            <person name="Schwarzerova J."/>
            <person name="Nykrynova M."/>
            <person name="Jureckova K."/>
            <person name="Cejkova D."/>
            <person name="Rychlik I."/>
        </authorList>
    </citation>
    <scope>NUCLEOTIDE SEQUENCE</scope>
    <source>
        <strain evidence="7">84_SSukc20</strain>
    </source>
</reference>
<evidence type="ECO:0000256" key="1">
    <source>
        <dbReference type="ARBA" id="ARBA00004651"/>
    </source>
</evidence>
<feature type="transmembrane region" description="Helical" evidence="6">
    <location>
        <begin position="161"/>
        <end position="182"/>
    </location>
</feature>
<dbReference type="PANTHER" id="PTHR30250:SF26">
    <property type="entry name" value="PSMA PROTEIN"/>
    <property type="match status" value="1"/>
</dbReference>
<evidence type="ECO:0000256" key="3">
    <source>
        <dbReference type="ARBA" id="ARBA00022692"/>
    </source>
</evidence>
<name>A0ABT7X692_9BACE</name>
<feature type="transmembrane region" description="Helical" evidence="6">
    <location>
        <begin position="404"/>
        <end position="425"/>
    </location>
</feature>
<evidence type="ECO:0000256" key="6">
    <source>
        <dbReference type="SAM" id="Phobius"/>
    </source>
</evidence>
<feature type="transmembrane region" description="Helical" evidence="6">
    <location>
        <begin position="128"/>
        <end position="149"/>
    </location>
</feature>
<protein>
    <recommendedName>
        <fullName evidence="9">Lipopolysaccharide biosynthesis protein</fullName>
    </recommendedName>
</protein>
<dbReference type="PANTHER" id="PTHR30250">
    <property type="entry name" value="PST FAMILY PREDICTED COLANIC ACID TRANSPORTER"/>
    <property type="match status" value="1"/>
</dbReference>
<comment type="caution">
    <text evidence="7">The sequence shown here is derived from an EMBL/GenBank/DDBJ whole genome shotgun (WGS) entry which is preliminary data.</text>
</comment>
<feature type="transmembrane region" description="Helical" evidence="6">
    <location>
        <begin position="87"/>
        <end position="116"/>
    </location>
</feature>
<dbReference type="Proteomes" id="UP001167871">
    <property type="component" value="Unassembled WGS sequence"/>
</dbReference>
<evidence type="ECO:0000256" key="4">
    <source>
        <dbReference type="ARBA" id="ARBA00022989"/>
    </source>
</evidence>
<feature type="transmembrane region" description="Helical" evidence="6">
    <location>
        <begin position="16"/>
        <end position="33"/>
    </location>
</feature>
<dbReference type="InterPro" id="IPR050833">
    <property type="entry name" value="Poly_Biosynth_Transport"/>
</dbReference>
<feature type="transmembrane region" description="Helical" evidence="6">
    <location>
        <begin position="315"/>
        <end position="335"/>
    </location>
</feature>
<keyword evidence="8" id="KW-1185">Reference proteome</keyword>
<dbReference type="RefSeq" id="WP_301639903.1">
    <property type="nucleotide sequence ID" value="NZ_JAUEII010000019.1"/>
</dbReference>
<keyword evidence="5 6" id="KW-0472">Membrane</keyword>
<comment type="subcellular location">
    <subcellularLocation>
        <location evidence="1">Cell membrane</location>
        <topology evidence="1">Multi-pass membrane protein</topology>
    </subcellularLocation>
</comment>
<reference evidence="7" key="1">
    <citation type="submission" date="2023-06" db="EMBL/GenBank/DDBJ databases">
        <authorList>
            <person name="Zeman M."/>
            <person name="Kubasova T."/>
            <person name="Jahodarova E."/>
            <person name="Nykrynova M."/>
            <person name="Rychlik I."/>
        </authorList>
    </citation>
    <scope>NUCLEOTIDE SEQUENCE</scope>
    <source>
        <strain evidence="7">84_SSukc20</strain>
    </source>
</reference>
<feature type="transmembrane region" description="Helical" evidence="6">
    <location>
        <begin position="437"/>
        <end position="458"/>
    </location>
</feature>
<feature type="transmembrane region" description="Helical" evidence="6">
    <location>
        <begin position="45"/>
        <end position="66"/>
    </location>
</feature>
<evidence type="ECO:0008006" key="9">
    <source>
        <dbReference type="Google" id="ProtNLM"/>
    </source>
</evidence>
<dbReference type="EMBL" id="JAUEII010000019">
    <property type="protein sequence ID" value="MDN0049600.1"/>
    <property type="molecule type" value="Genomic_DNA"/>
</dbReference>
<feature type="transmembrane region" description="Helical" evidence="6">
    <location>
        <begin position="470"/>
        <end position="489"/>
    </location>
</feature>
<evidence type="ECO:0000256" key="5">
    <source>
        <dbReference type="ARBA" id="ARBA00023136"/>
    </source>
</evidence>
<evidence type="ECO:0000256" key="2">
    <source>
        <dbReference type="ARBA" id="ARBA00022475"/>
    </source>
</evidence>
<proteinExistence type="predicted"/>
<keyword evidence="4 6" id="KW-1133">Transmembrane helix</keyword>
<feature type="transmembrane region" description="Helical" evidence="6">
    <location>
        <begin position="379"/>
        <end position="398"/>
    </location>
</feature>
<evidence type="ECO:0000313" key="7">
    <source>
        <dbReference type="EMBL" id="MDN0049600.1"/>
    </source>
</evidence>
<feature type="transmembrane region" description="Helical" evidence="6">
    <location>
        <begin position="347"/>
        <end position="367"/>
    </location>
</feature>